<organism evidence="2 3">
    <name type="scientific">Rousettus aegyptiacus</name>
    <name type="common">Egyptian fruit bat</name>
    <name type="synonym">Pteropus aegyptiacus</name>
    <dbReference type="NCBI Taxonomy" id="9407"/>
    <lineage>
        <taxon>Eukaryota</taxon>
        <taxon>Metazoa</taxon>
        <taxon>Chordata</taxon>
        <taxon>Craniata</taxon>
        <taxon>Vertebrata</taxon>
        <taxon>Euteleostomi</taxon>
        <taxon>Mammalia</taxon>
        <taxon>Eutheria</taxon>
        <taxon>Laurasiatheria</taxon>
        <taxon>Chiroptera</taxon>
        <taxon>Yinpterochiroptera</taxon>
        <taxon>Pteropodoidea</taxon>
        <taxon>Pteropodidae</taxon>
        <taxon>Rousettinae</taxon>
        <taxon>Rousettus</taxon>
    </lineage>
</organism>
<reference evidence="2 3" key="1">
    <citation type="journal article" date="2020" name="Nature">
        <title>Six reference-quality genomes reveal evolution of bat adaptations.</title>
        <authorList>
            <person name="Jebb D."/>
            <person name="Huang Z."/>
            <person name="Pippel M."/>
            <person name="Hughes G.M."/>
            <person name="Lavrichenko K."/>
            <person name="Devanna P."/>
            <person name="Winkler S."/>
            <person name="Jermiin L.S."/>
            <person name="Skirmuntt E.C."/>
            <person name="Katzourakis A."/>
            <person name="Burkitt-Gray L."/>
            <person name="Ray D.A."/>
            <person name="Sullivan K.A.M."/>
            <person name="Roscito J.G."/>
            <person name="Kirilenko B.M."/>
            <person name="Davalos L.M."/>
            <person name="Corthals A.P."/>
            <person name="Power M.L."/>
            <person name="Jones G."/>
            <person name="Ransome R.D."/>
            <person name="Dechmann D.K.N."/>
            <person name="Locatelli A.G."/>
            <person name="Puechmaille S.J."/>
            <person name="Fedrigo O."/>
            <person name="Jarvis E.D."/>
            <person name="Hiller M."/>
            <person name="Vernes S.C."/>
            <person name="Myers E.W."/>
            <person name="Teeling E.C."/>
        </authorList>
    </citation>
    <scope>NUCLEOTIDE SEQUENCE [LARGE SCALE GENOMIC DNA]</scope>
    <source>
        <strain evidence="2">MRouAeg1</strain>
        <tissue evidence="2">Muscle</tissue>
    </source>
</reference>
<dbReference type="EMBL" id="JACASE010000016">
    <property type="protein sequence ID" value="KAF6401395.1"/>
    <property type="molecule type" value="Genomic_DNA"/>
</dbReference>
<protein>
    <submittedName>
        <fullName evidence="2">Uncharacterized protein</fullName>
    </submittedName>
</protein>
<evidence type="ECO:0000256" key="1">
    <source>
        <dbReference type="SAM" id="MobiDB-lite"/>
    </source>
</evidence>
<name>A0A7J8BSL9_ROUAE</name>
<dbReference type="AlphaFoldDB" id="A0A7J8BSL9"/>
<keyword evidence="3" id="KW-1185">Reference proteome</keyword>
<sequence length="126" mass="13147">MSILLLSKVWYCPQRTSATCAGRGHAARPLGCRGALAGSCLLGGRSVLSPAPSGTAVSVPGHVAIFPSWTWLSSSRGGAREDCGVVREKLRVPGTLEKRSFAPVSSPPGAPVSSSDLFLTTEVRQR</sequence>
<comment type="caution">
    <text evidence="2">The sequence shown here is derived from an EMBL/GenBank/DDBJ whole genome shotgun (WGS) entry which is preliminary data.</text>
</comment>
<evidence type="ECO:0000313" key="2">
    <source>
        <dbReference type="EMBL" id="KAF6401395.1"/>
    </source>
</evidence>
<proteinExistence type="predicted"/>
<dbReference type="Proteomes" id="UP000593571">
    <property type="component" value="Unassembled WGS sequence"/>
</dbReference>
<gene>
    <name evidence="2" type="ORF">HJG63_009505</name>
</gene>
<accession>A0A7J8BSL9</accession>
<evidence type="ECO:0000313" key="3">
    <source>
        <dbReference type="Proteomes" id="UP000593571"/>
    </source>
</evidence>
<feature type="region of interest" description="Disordered" evidence="1">
    <location>
        <begin position="97"/>
        <end position="126"/>
    </location>
</feature>